<dbReference type="RefSeq" id="WP_345032528.1">
    <property type="nucleotide sequence ID" value="NZ_BAABEY010000036.1"/>
</dbReference>
<dbReference type="EMBL" id="BAABEY010000036">
    <property type="protein sequence ID" value="GAA4446603.1"/>
    <property type="molecule type" value="Genomic_DNA"/>
</dbReference>
<keyword evidence="4" id="KW-1185">Reference proteome</keyword>
<dbReference type="Proteomes" id="UP001501508">
    <property type="component" value="Unassembled WGS sequence"/>
</dbReference>
<proteinExistence type="predicted"/>
<evidence type="ECO:0000256" key="2">
    <source>
        <dbReference type="SAM" id="Phobius"/>
    </source>
</evidence>
<gene>
    <name evidence="3" type="ORF">GCM10023091_40040</name>
</gene>
<evidence type="ECO:0000313" key="4">
    <source>
        <dbReference type="Proteomes" id="UP001501508"/>
    </source>
</evidence>
<protein>
    <recommendedName>
        <fullName evidence="5">Outer membrane protein beta-barrel domain-containing protein</fullName>
    </recommendedName>
</protein>
<keyword evidence="2" id="KW-1133">Transmembrane helix</keyword>
<evidence type="ECO:0008006" key="5">
    <source>
        <dbReference type="Google" id="ProtNLM"/>
    </source>
</evidence>
<comment type="caution">
    <text evidence="3">The sequence shown here is derived from an EMBL/GenBank/DDBJ whole genome shotgun (WGS) entry which is preliminary data.</text>
</comment>
<reference evidence="4" key="1">
    <citation type="journal article" date="2019" name="Int. J. Syst. Evol. Microbiol.">
        <title>The Global Catalogue of Microorganisms (GCM) 10K type strain sequencing project: providing services to taxonomists for standard genome sequencing and annotation.</title>
        <authorList>
            <consortium name="The Broad Institute Genomics Platform"/>
            <consortium name="The Broad Institute Genome Sequencing Center for Infectious Disease"/>
            <person name="Wu L."/>
            <person name="Ma J."/>
        </authorList>
    </citation>
    <scope>NUCLEOTIDE SEQUENCE [LARGE SCALE GENOMIC DNA]</scope>
    <source>
        <strain evidence="4">JCM 31920</strain>
    </source>
</reference>
<feature type="region of interest" description="Disordered" evidence="1">
    <location>
        <begin position="1"/>
        <end position="26"/>
    </location>
</feature>
<evidence type="ECO:0000313" key="3">
    <source>
        <dbReference type="EMBL" id="GAA4446603.1"/>
    </source>
</evidence>
<organism evidence="3 4">
    <name type="scientific">Ravibacter arvi</name>
    <dbReference type="NCBI Taxonomy" id="2051041"/>
    <lineage>
        <taxon>Bacteria</taxon>
        <taxon>Pseudomonadati</taxon>
        <taxon>Bacteroidota</taxon>
        <taxon>Cytophagia</taxon>
        <taxon>Cytophagales</taxon>
        <taxon>Spirosomataceae</taxon>
        <taxon>Ravibacter</taxon>
    </lineage>
</organism>
<feature type="region of interest" description="Disordered" evidence="1">
    <location>
        <begin position="95"/>
        <end position="187"/>
    </location>
</feature>
<accession>A0ABP8MCL0</accession>
<name>A0ABP8MCL0_9BACT</name>
<keyword evidence="2" id="KW-0472">Membrane</keyword>
<feature type="transmembrane region" description="Helical" evidence="2">
    <location>
        <begin position="51"/>
        <end position="71"/>
    </location>
</feature>
<evidence type="ECO:0000256" key="1">
    <source>
        <dbReference type="SAM" id="MobiDB-lite"/>
    </source>
</evidence>
<feature type="compositionally biased region" description="Acidic residues" evidence="1">
    <location>
        <begin position="1"/>
        <end position="10"/>
    </location>
</feature>
<sequence length="426" mass="47604">MQEWPDDQLDDFFRKSAEENDPNFDPHNWEALRKRLDEADGVKPAWWKNRAIKGLILAGLMGLVGSLVYFWKSDFSSTSPGRGNQDHGAFRAVPSKETVPQPALRESAAPPPATRVSTEKPAANPVKGLKSGKLAARAASETPVTGPTGPPGQQASKKRSRQKDVAGGEPRNPGGGNARGTGETPFYASLTPLVPPAFRALKWGAPAVKQPENASLPVVPESDPADDEPPLSTRRWAIRIGAGPDMSAVKVPNFSPPTFAWAAHLDYRVTRHIWLQTGYVKSNKKYEALPGDYTWPKRWYQDVLPEGVDATCDMVEIPVNLKYVLERKNGSSWHFALGATNYQMRTEKYEYRYKNPDPSIRWYSWEGSTGWYWASHVHVSAGYERRITRHLRMGIEPYIKIPTRKVGFGRVNLYTAGAWLYLSFGR</sequence>
<keyword evidence="2" id="KW-0812">Transmembrane</keyword>